<reference evidence="1" key="1">
    <citation type="submission" date="2021-03" db="EMBL/GenBank/DDBJ databases">
        <title>Draft genome sequence of rust myrtle Austropuccinia psidii MF-1, a brazilian biotype.</title>
        <authorList>
            <person name="Quecine M.C."/>
            <person name="Pachon D.M.R."/>
            <person name="Bonatelli M.L."/>
            <person name="Correr F.H."/>
            <person name="Franceschini L.M."/>
            <person name="Leite T.F."/>
            <person name="Margarido G.R.A."/>
            <person name="Almeida C.A."/>
            <person name="Ferrarezi J.A."/>
            <person name="Labate C.A."/>
        </authorList>
    </citation>
    <scope>NUCLEOTIDE SEQUENCE</scope>
    <source>
        <strain evidence="1">MF-1</strain>
    </source>
</reference>
<dbReference type="EMBL" id="AVOT02036084">
    <property type="protein sequence ID" value="MBW0530524.1"/>
    <property type="molecule type" value="Genomic_DNA"/>
</dbReference>
<evidence type="ECO:0000313" key="2">
    <source>
        <dbReference type="Proteomes" id="UP000765509"/>
    </source>
</evidence>
<evidence type="ECO:0000313" key="1">
    <source>
        <dbReference type="EMBL" id="MBW0530524.1"/>
    </source>
</evidence>
<sequence length="166" mass="18895">MERQEDQGEYAQEGQQRVSWNEVEQVRKKVKGVSCEDGLLYHGEAETISAVSAPAKVSASRRVGKIEAQSQRMLQLRREMLVHPITQEGGREALVECAWWVQFPNAPCRKERGAFGHKLLRQDYRPYGLVIVFEQRGGCKTSEYSVSLPRPIAQVCFWVIIEMLSG</sequence>
<comment type="caution">
    <text evidence="1">The sequence shown here is derived from an EMBL/GenBank/DDBJ whole genome shotgun (WGS) entry which is preliminary data.</text>
</comment>
<gene>
    <name evidence="1" type="ORF">O181_070239</name>
</gene>
<dbReference type="Proteomes" id="UP000765509">
    <property type="component" value="Unassembled WGS sequence"/>
</dbReference>
<name>A0A9Q3F0V3_9BASI</name>
<protein>
    <submittedName>
        <fullName evidence="1">Uncharacterized protein</fullName>
    </submittedName>
</protein>
<keyword evidence="2" id="KW-1185">Reference proteome</keyword>
<accession>A0A9Q3F0V3</accession>
<organism evidence="1 2">
    <name type="scientific">Austropuccinia psidii MF-1</name>
    <dbReference type="NCBI Taxonomy" id="1389203"/>
    <lineage>
        <taxon>Eukaryota</taxon>
        <taxon>Fungi</taxon>
        <taxon>Dikarya</taxon>
        <taxon>Basidiomycota</taxon>
        <taxon>Pucciniomycotina</taxon>
        <taxon>Pucciniomycetes</taxon>
        <taxon>Pucciniales</taxon>
        <taxon>Sphaerophragmiaceae</taxon>
        <taxon>Austropuccinia</taxon>
    </lineage>
</organism>
<dbReference type="AlphaFoldDB" id="A0A9Q3F0V3"/>
<proteinExistence type="predicted"/>